<evidence type="ECO:0000313" key="3">
    <source>
        <dbReference type="Proteomes" id="UP000326903"/>
    </source>
</evidence>
<dbReference type="EMBL" id="VYQF01000003">
    <property type="protein sequence ID" value="KAA9038747.1"/>
    <property type="molecule type" value="Genomic_DNA"/>
</dbReference>
<dbReference type="AlphaFoldDB" id="A0A5J5IJ53"/>
<feature type="domain" description="DUF7793" evidence="1">
    <location>
        <begin position="11"/>
        <end position="123"/>
    </location>
</feature>
<accession>A0A5J5IJ53</accession>
<proteinExistence type="predicted"/>
<reference evidence="2 3" key="1">
    <citation type="submission" date="2019-09" db="EMBL/GenBank/DDBJ databases">
        <title>Draft genome sequence of Ginsengibacter sp. BR5-29.</title>
        <authorList>
            <person name="Im W.-T."/>
        </authorList>
    </citation>
    <scope>NUCLEOTIDE SEQUENCE [LARGE SCALE GENOMIC DNA]</scope>
    <source>
        <strain evidence="2 3">BR5-29</strain>
    </source>
</reference>
<name>A0A5J5IJ53_9BACT</name>
<comment type="caution">
    <text evidence="2">The sequence shown here is derived from an EMBL/GenBank/DDBJ whole genome shotgun (WGS) entry which is preliminary data.</text>
</comment>
<organism evidence="2 3">
    <name type="scientific">Ginsengibacter hankyongi</name>
    <dbReference type="NCBI Taxonomy" id="2607284"/>
    <lineage>
        <taxon>Bacteria</taxon>
        <taxon>Pseudomonadati</taxon>
        <taxon>Bacteroidota</taxon>
        <taxon>Chitinophagia</taxon>
        <taxon>Chitinophagales</taxon>
        <taxon>Chitinophagaceae</taxon>
        <taxon>Ginsengibacter</taxon>
    </lineage>
</organism>
<dbReference type="Proteomes" id="UP000326903">
    <property type="component" value="Unassembled WGS sequence"/>
</dbReference>
<dbReference type="RefSeq" id="WP_150415468.1">
    <property type="nucleotide sequence ID" value="NZ_VYQF01000003.1"/>
</dbReference>
<evidence type="ECO:0000259" key="1">
    <source>
        <dbReference type="Pfam" id="PF25056"/>
    </source>
</evidence>
<dbReference type="Gene3D" id="3.40.970.30">
    <property type="entry name" value="yp_829618.1 like domains"/>
    <property type="match status" value="1"/>
</dbReference>
<dbReference type="InterPro" id="IPR056695">
    <property type="entry name" value="DUF7793"/>
</dbReference>
<gene>
    <name evidence="2" type="ORF">FW778_14480</name>
</gene>
<keyword evidence="3" id="KW-1185">Reference proteome</keyword>
<dbReference type="Pfam" id="PF25056">
    <property type="entry name" value="DUF7793"/>
    <property type="match status" value="1"/>
</dbReference>
<evidence type="ECO:0000313" key="2">
    <source>
        <dbReference type="EMBL" id="KAA9038747.1"/>
    </source>
</evidence>
<sequence>MELDTPYLHLRIKDNLLVGTYPGNLHIDLDIAHAIVRTRLSFTGGRNMPSIIMSQGVVSMDKPAREYLASEEGTLGLSASAIVVSSPFSRFLGNFFLRVNKPRKMPVKIFTDRLRAEEWLQQFIQQD</sequence>
<protein>
    <recommendedName>
        <fullName evidence="1">DUF7793 domain-containing protein</fullName>
    </recommendedName>
</protein>